<name>A0ACB7HXA0_MANES</name>
<sequence>MMVKELGNNCYLFQFFHELDVEKVIDGGPWNYQQIPIILHELQPNENPRRVELTKLLVWVQIHNVPSGYQSEQVVKDVGNFLGEYVASDPRNYMRIWRDFMRVRVFLDVRVPIKRDIIIQRPNCPDVCFNFEYERLNTFCYFCGIIGHGDRNCKLLYDMPKIPKERYPYGPWLKADSKKVKHSGAKWLRSERDILQSSRSQATPVDTAGYFFQPGQTSAGQGNSDKDNHIPIPSNQGIFSTNNANQMGKEGDNGGIAAHLNIQTGVKFTWNNGRTDLTRERLDRAVASNSWKSKFPMAKLHVLQTSESDHLPLFLFLGITIQKYVARRFRYENAWSLEMDCKKVVEDGWRVEQHADIEHRIFNCTQTIQQWAKHHQQEFRTQLNDAKRRMDWLQRQSALNSSELKKAQERYSNLLLQKEMYWKQRSKQYWLAHGDANTKYFHATASNRRRKNMFQKLKNDDGNWVEWESGLPNLILDFYTKLFTSEGGDTEPVLRYVQKRVTVRQNEKLMTDFSAEEVREAIFSMHPDKAPGPDGLNPGEDVTKACLKCLNEGNSLPGKNKTPEVVADLRPISLSNVVDRIVCKALANRLKSILADVVSDSQSAFIPNRLITDSIIRKTQGLMGFLSLKTDMAKAYDRIEWGYLKQIMLGLGFCELWVEKIMRIEYGPLFPHRGLRQGDPLSPYLFILCADGKIHGAQVCRNAPPISHIFFADDALFFTKATEGEAVHLKESLLAYEIASVMFTPCTPQPKRDVCCHIFGVQAVDNHGSYLGMPSIIGKDKKQIFQFVVEKLTKRIQGWKAKILSKAGKDVLLRTVAQAMPNYIMSLFLLPIDVCKELEMVMNSFFWNNGKSSSIHWLRWKRMVVPQANGGLGYRDLRLFNLALLAKQGWRILRHPDSLMAKILKQRYFPDTDFFSAEVGGNPSQIWRSICASRSILMAGCRRRIGDGLSTRVREDPWLLDDNPYIQSVFLDDEIQLVADLIQGGRWNSQFILSNFQARDVELIQQIPLSMRQQSDMWYWNQNRLGVYKVKEGYRLAIDEADHQFYLNDDMWERIWKVKVPAKVNFFIWRVLRGCLPCNFNLRKRKVEVQDACIVCGLFQETELHLLHDCTHAQAVWVSSIIGWEPIHDLKIWFSKLIMTGTHTQKEELFMLSWSLWHSRNQLLWQQKHEDSLVVLHRARSTLQQWQNAQLKPKENVVALARNRQWIAPEIGKFKCNIDIAILTNSRFGLGFILRNHQGLCEAGKIEAIYGNADPTIGEALCFREALSWLKTLPYHHVTVETDCQVVTKALISQDNEVLSYFQSIIVDCKTLLNELPNVSFRFVYRSANHVAHCCTRAAGSMSGLSWGVCPPNFLYEALMMDFNNMR</sequence>
<organism evidence="1 2">
    <name type="scientific">Manihot esculenta</name>
    <name type="common">Cassava</name>
    <name type="synonym">Jatropha manihot</name>
    <dbReference type="NCBI Taxonomy" id="3983"/>
    <lineage>
        <taxon>Eukaryota</taxon>
        <taxon>Viridiplantae</taxon>
        <taxon>Streptophyta</taxon>
        <taxon>Embryophyta</taxon>
        <taxon>Tracheophyta</taxon>
        <taxon>Spermatophyta</taxon>
        <taxon>Magnoliopsida</taxon>
        <taxon>eudicotyledons</taxon>
        <taxon>Gunneridae</taxon>
        <taxon>Pentapetalae</taxon>
        <taxon>rosids</taxon>
        <taxon>fabids</taxon>
        <taxon>Malpighiales</taxon>
        <taxon>Euphorbiaceae</taxon>
        <taxon>Crotonoideae</taxon>
        <taxon>Manihoteae</taxon>
        <taxon>Manihot</taxon>
    </lineage>
</organism>
<evidence type="ECO:0000313" key="2">
    <source>
        <dbReference type="Proteomes" id="UP000091857"/>
    </source>
</evidence>
<dbReference type="EMBL" id="CM004389">
    <property type="protein sequence ID" value="KAG8656925.1"/>
    <property type="molecule type" value="Genomic_DNA"/>
</dbReference>
<proteinExistence type="predicted"/>
<evidence type="ECO:0000313" key="1">
    <source>
        <dbReference type="EMBL" id="KAG8656925.1"/>
    </source>
</evidence>
<comment type="caution">
    <text evidence="1">The sequence shown here is derived from an EMBL/GenBank/DDBJ whole genome shotgun (WGS) entry which is preliminary data.</text>
</comment>
<accession>A0ACB7HXA0</accession>
<keyword evidence="2" id="KW-1185">Reference proteome</keyword>
<reference evidence="2" key="1">
    <citation type="journal article" date="2016" name="Nat. Biotechnol.">
        <title>Sequencing wild and cultivated cassava and related species reveals extensive interspecific hybridization and genetic diversity.</title>
        <authorList>
            <person name="Bredeson J.V."/>
            <person name="Lyons J.B."/>
            <person name="Prochnik S.E."/>
            <person name="Wu G.A."/>
            <person name="Ha C.M."/>
            <person name="Edsinger-Gonzales E."/>
            <person name="Grimwood J."/>
            <person name="Schmutz J."/>
            <person name="Rabbi I.Y."/>
            <person name="Egesi C."/>
            <person name="Nauluvula P."/>
            <person name="Lebot V."/>
            <person name="Ndunguru J."/>
            <person name="Mkamilo G."/>
            <person name="Bart R.S."/>
            <person name="Setter T.L."/>
            <person name="Gleadow R.M."/>
            <person name="Kulakow P."/>
            <person name="Ferguson M.E."/>
            <person name="Rounsley S."/>
            <person name="Rokhsar D.S."/>
        </authorList>
    </citation>
    <scope>NUCLEOTIDE SEQUENCE [LARGE SCALE GENOMIC DNA]</scope>
    <source>
        <strain evidence="2">cv. AM560-2</strain>
    </source>
</reference>
<protein>
    <submittedName>
        <fullName evidence="1">Uncharacterized protein</fullName>
    </submittedName>
</protein>
<gene>
    <name evidence="1" type="ORF">MANES_03G022751v8</name>
</gene>
<dbReference type="Proteomes" id="UP000091857">
    <property type="component" value="Chromosome 3"/>
</dbReference>